<evidence type="ECO:0000313" key="2">
    <source>
        <dbReference type="Proteomes" id="UP001597013"/>
    </source>
</evidence>
<reference evidence="2" key="1">
    <citation type="journal article" date="2019" name="Int. J. Syst. Evol. Microbiol.">
        <title>The Global Catalogue of Microorganisms (GCM) 10K type strain sequencing project: providing services to taxonomists for standard genome sequencing and annotation.</title>
        <authorList>
            <consortium name="The Broad Institute Genomics Platform"/>
            <consortium name="The Broad Institute Genome Sequencing Center for Infectious Disease"/>
            <person name="Wu L."/>
            <person name="Ma J."/>
        </authorList>
    </citation>
    <scope>NUCLEOTIDE SEQUENCE [LARGE SCALE GENOMIC DNA]</scope>
    <source>
        <strain evidence="2">CCUG 62215</strain>
    </source>
</reference>
<keyword evidence="2" id="KW-1185">Reference proteome</keyword>
<dbReference type="Proteomes" id="UP001597013">
    <property type="component" value="Unassembled WGS sequence"/>
</dbReference>
<evidence type="ECO:0000313" key="1">
    <source>
        <dbReference type="EMBL" id="MFD1062178.1"/>
    </source>
</evidence>
<sequence length="65" mass="7774">MRVYNNIEDINKDLQILKLQRDISIEELKMVKQEFKEDFSVANWVPMVLKTLGKLGLYRMAKKIF</sequence>
<dbReference type="RefSeq" id="WP_386127797.1">
    <property type="nucleotide sequence ID" value="NZ_JBHTJL010000009.1"/>
</dbReference>
<organism evidence="1 2">
    <name type="scientific">Winogradskyella litorisediminis</name>
    <dbReference type="NCBI Taxonomy" id="1156618"/>
    <lineage>
        <taxon>Bacteria</taxon>
        <taxon>Pseudomonadati</taxon>
        <taxon>Bacteroidota</taxon>
        <taxon>Flavobacteriia</taxon>
        <taxon>Flavobacteriales</taxon>
        <taxon>Flavobacteriaceae</taxon>
        <taxon>Winogradskyella</taxon>
    </lineage>
</organism>
<accession>A0ABW3N397</accession>
<comment type="caution">
    <text evidence="1">The sequence shown here is derived from an EMBL/GenBank/DDBJ whole genome shotgun (WGS) entry which is preliminary data.</text>
</comment>
<proteinExistence type="predicted"/>
<dbReference type="EMBL" id="JBHTJL010000009">
    <property type="protein sequence ID" value="MFD1062178.1"/>
    <property type="molecule type" value="Genomic_DNA"/>
</dbReference>
<name>A0ABW3N397_9FLAO</name>
<gene>
    <name evidence="1" type="ORF">ACFQ1Q_02885</name>
</gene>
<protein>
    <submittedName>
        <fullName evidence="1">Uncharacterized protein</fullName>
    </submittedName>
</protein>